<feature type="domain" description="Baseplate J-like C-terminal" evidence="4">
    <location>
        <begin position="276"/>
        <end position="352"/>
    </location>
</feature>
<feature type="domain" description="Baseplate J-like central" evidence="3">
    <location>
        <begin position="195"/>
        <end position="259"/>
    </location>
</feature>
<accession>A0A2D3T3H7</accession>
<dbReference type="Pfam" id="PF04865">
    <property type="entry name" value="Baseplate_J"/>
    <property type="match status" value="1"/>
</dbReference>
<dbReference type="InterPro" id="IPR006949">
    <property type="entry name" value="Barrel_Baseplate_J-like"/>
</dbReference>
<evidence type="ECO:0000256" key="1">
    <source>
        <dbReference type="ARBA" id="ARBA00038087"/>
    </source>
</evidence>
<dbReference type="Pfam" id="PF26078">
    <property type="entry name" value="Baseplate_J_M"/>
    <property type="match status" value="1"/>
</dbReference>
<evidence type="ECO:0000259" key="4">
    <source>
        <dbReference type="Pfam" id="PF26079"/>
    </source>
</evidence>
<organism evidence="5 6">
    <name type="scientific">Candidatus Williamhamiltonella defendens</name>
    <dbReference type="NCBI Taxonomy" id="138072"/>
    <lineage>
        <taxon>Bacteria</taxon>
        <taxon>Pseudomonadati</taxon>
        <taxon>Pseudomonadota</taxon>
        <taxon>Gammaproteobacteria</taxon>
        <taxon>Enterobacterales</taxon>
        <taxon>Enterobacteriaceae</taxon>
        <taxon>aphid secondary symbionts</taxon>
        <taxon>Candidatus Williamhamiltonella</taxon>
    </lineage>
</organism>
<dbReference type="Pfam" id="PF26079">
    <property type="entry name" value="Baseplate_J_C"/>
    <property type="match status" value="1"/>
</dbReference>
<reference evidence="6" key="1">
    <citation type="submission" date="2016-10" db="EMBL/GenBank/DDBJ databases">
        <authorList>
            <person name="Chevignon G."/>
        </authorList>
    </citation>
    <scope>NUCLEOTIDE SEQUENCE [LARGE SCALE GENOMIC DNA]</scope>
    <source>
        <strain evidence="6">A2C</strain>
    </source>
</reference>
<name>A0A2D3T3H7_9ENTR</name>
<dbReference type="PANTHER" id="PTHR37829:SF3">
    <property type="entry name" value="PROTEIN JAYE-RELATED"/>
    <property type="match status" value="1"/>
</dbReference>
<dbReference type="AlphaFoldDB" id="A0A2D3T3H7"/>
<dbReference type="InterPro" id="IPR052399">
    <property type="entry name" value="Phage_Baseplate_Assmbl_Protein"/>
</dbReference>
<sequence>MQHSGFSRPSLPTLIDTIRSEVLTRCQEDNVLRRCDAEVTARVQAAAVHTLYGYLDYLARNMLPDLADEAWLGRHANIKRCPRKGATKAQGFVRWEGVPNALSMSSDTEIQRDDGQTYTALASTSVVNGVLRVPVRAQKAGQAGNCEDRTALRLTTPIPGLSSTGYADEIQGGQDIEDLERWRQRIIARWYDIPQGDADGDYVRWAKALPGIDRAWTHRHQNGPGTVGVMVATDDPDHPAPTQDMLTQVRDHLLPLIPVAGSGLTVFAVTPKSVPVSLALSTDRPDIRSAVIAEIKAFFQREGEPGSTLFLSRLREVISLAAGEVAHQLRLPTTDLPLGKTEVPVSGPVTWTPYAP</sequence>
<feature type="domain" description="Baseplate protein J-like barrel" evidence="2">
    <location>
        <begin position="93"/>
        <end position="173"/>
    </location>
</feature>
<dbReference type="Proteomes" id="UP000230008">
    <property type="component" value="Chromosome"/>
</dbReference>
<evidence type="ECO:0000313" key="5">
    <source>
        <dbReference type="EMBL" id="ATW30081.1"/>
    </source>
</evidence>
<evidence type="ECO:0000259" key="2">
    <source>
        <dbReference type="Pfam" id="PF04865"/>
    </source>
</evidence>
<dbReference type="PANTHER" id="PTHR37829">
    <property type="entry name" value="PHAGE-LIKE ELEMENT PBSX PROTEIN XKDT"/>
    <property type="match status" value="1"/>
</dbReference>
<dbReference type="InterPro" id="IPR058531">
    <property type="entry name" value="Baseplate_J_M"/>
</dbReference>
<dbReference type="InterPro" id="IPR058530">
    <property type="entry name" value="Baseplate_J-like_C"/>
</dbReference>
<dbReference type="EMBL" id="CP017606">
    <property type="protein sequence ID" value="ATW30081.1"/>
    <property type="molecule type" value="Genomic_DNA"/>
</dbReference>
<gene>
    <name evidence="5" type="ORF">BJP41_06810</name>
</gene>
<comment type="similarity">
    <text evidence="1">Belongs to the Mu gp47/PBSX XkdT family.</text>
</comment>
<evidence type="ECO:0000259" key="3">
    <source>
        <dbReference type="Pfam" id="PF26078"/>
    </source>
</evidence>
<reference evidence="6" key="2">
    <citation type="submission" date="2017-11" db="EMBL/GenBank/DDBJ databases">
        <title>PacBio sequencing of new strain of the secondary endosymbiont Candidatus Hamiltonella defensa.</title>
        <authorList>
            <person name="Strand M.R."/>
            <person name="Oliver K."/>
        </authorList>
    </citation>
    <scope>NUCLEOTIDE SEQUENCE [LARGE SCALE GENOMIC DNA]</scope>
    <source>
        <strain evidence="6">A2C</strain>
    </source>
</reference>
<proteinExistence type="inferred from homology"/>
<protein>
    <submittedName>
        <fullName evidence="5">Phage baseplate protein</fullName>
    </submittedName>
</protein>
<dbReference type="RefSeq" id="WP_100103399.1">
    <property type="nucleotide sequence ID" value="NZ_CAWNMT010000001.1"/>
</dbReference>
<evidence type="ECO:0000313" key="6">
    <source>
        <dbReference type="Proteomes" id="UP000230008"/>
    </source>
</evidence>